<evidence type="ECO:0000256" key="9">
    <source>
        <dbReference type="ARBA" id="ARBA00022857"/>
    </source>
</evidence>
<evidence type="ECO:0000313" key="14">
    <source>
        <dbReference type="EMBL" id="NMF90153.1"/>
    </source>
</evidence>
<comment type="pathway">
    <text evidence="2 12">Cofactor biosynthesis; riboflavin biosynthesis; 5-amino-6-(D-ribitylamino)uracil from GTP: step 2/4.</text>
</comment>
<feature type="domain" description="CMP/dCMP-type deaminase" evidence="13">
    <location>
        <begin position="5"/>
        <end position="127"/>
    </location>
</feature>
<dbReference type="EMBL" id="WTVR01000036">
    <property type="protein sequence ID" value="NMF90153.1"/>
    <property type="molecule type" value="Genomic_DNA"/>
</dbReference>
<dbReference type="PIRSF" id="PIRSF006769">
    <property type="entry name" value="RibD"/>
    <property type="match status" value="1"/>
</dbReference>
<dbReference type="Gene3D" id="3.40.140.10">
    <property type="entry name" value="Cytidine Deaminase, domain 2"/>
    <property type="match status" value="1"/>
</dbReference>
<evidence type="ECO:0000256" key="8">
    <source>
        <dbReference type="ARBA" id="ARBA00022833"/>
    </source>
</evidence>
<dbReference type="NCBIfam" id="TIGR00227">
    <property type="entry name" value="ribD_Cterm"/>
    <property type="match status" value="1"/>
</dbReference>
<dbReference type="InterPro" id="IPR002734">
    <property type="entry name" value="RibDG_C"/>
</dbReference>
<comment type="catalytic activity">
    <reaction evidence="12">
        <text>5-amino-6-(5-phospho-D-ribitylamino)uracil + NADP(+) = 5-amino-6-(5-phospho-D-ribosylamino)uracil + NADPH + H(+)</text>
        <dbReference type="Rhea" id="RHEA:17845"/>
        <dbReference type="ChEBI" id="CHEBI:15378"/>
        <dbReference type="ChEBI" id="CHEBI:57783"/>
        <dbReference type="ChEBI" id="CHEBI:58349"/>
        <dbReference type="ChEBI" id="CHEBI:58421"/>
        <dbReference type="ChEBI" id="CHEBI:58453"/>
        <dbReference type="EC" id="1.1.1.193"/>
    </reaction>
</comment>
<dbReference type="CDD" id="cd01284">
    <property type="entry name" value="Riboflavin_deaminase-reductase"/>
    <property type="match status" value="1"/>
</dbReference>
<keyword evidence="7 12" id="KW-0479">Metal-binding</keyword>
<proteinExistence type="inferred from homology"/>
<evidence type="ECO:0000256" key="10">
    <source>
        <dbReference type="ARBA" id="ARBA00023002"/>
    </source>
</evidence>
<evidence type="ECO:0000313" key="15">
    <source>
        <dbReference type="Proteomes" id="UP000652074"/>
    </source>
</evidence>
<keyword evidence="12 14" id="KW-0378">Hydrolase</keyword>
<dbReference type="RefSeq" id="WP_169207500.1">
    <property type="nucleotide sequence ID" value="NZ_CP059560.1"/>
</dbReference>
<dbReference type="InterPro" id="IPR002125">
    <property type="entry name" value="CMP_dCMP_dom"/>
</dbReference>
<dbReference type="InterPro" id="IPR016193">
    <property type="entry name" value="Cytidine_deaminase-like"/>
</dbReference>
<evidence type="ECO:0000256" key="12">
    <source>
        <dbReference type="PIRNR" id="PIRNR006769"/>
    </source>
</evidence>
<evidence type="ECO:0000256" key="11">
    <source>
        <dbReference type="ARBA" id="ARBA00023268"/>
    </source>
</evidence>
<dbReference type="SUPFAM" id="SSF53927">
    <property type="entry name" value="Cytidine deaminase-like"/>
    <property type="match status" value="1"/>
</dbReference>
<dbReference type="GO" id="GO:0008703">
    <property type="term" value="F:5-amino-6-(5-phosphoribosylamino)uracil reductase activity"/>
    <property type="evidence" value="ECO:0007669"/>
    <property type="project" value="UniProtKB-EC"/>
</dbReference>
<reference evidence="14 15" key="1">
    <citation type="submission" date="2019-12" db="EMBL/GenBank/DDBJ databases">
        <title>Comparative genomics gives insights into the taxonomy of the Azoarcus-Aromatoleum group and reveals separate origins of nif in the plant-associated Azoarcus and non-plant-associated Aromatoleum sub-groups.</title>
        <authorList>
            <person name="Lafos M."/>
            <person name="Maluk M."/>
            <person name="Batista M."/>
            <person name="Junghare M."/>
            <person name="Carmona M."/>
            <person name="Faoro H."/>
            <person name="Cruz L.M."/>
            <person name="Battistoni F."/>
            <person name="De Souza E."/>
            <person name="Pedrosa F."/>
            <person name="Chen W.-M."/>
            <person name="Poole P.S."/>
            <person name="Dixon R.A."/>
            <person name="James E.K."/>
        </authorList>
    </citation>
    <scope>NUCLEOTIDE SEQUENCE [LARGE SCALE GENOMIC DNA]</scope>
    <source>
        <strain evidence="14 15">ToN1</strain>
    </source>
</reference>
<comment type="caution">
    <text evidence="14">The sequence shown here is derived from an EMBL/GenBank/DDBJ whole genome shotgun (WGS) entry which is preliminary data.</text>
</comment>
<keyword evidence="15" id="KW-1185">Reference proteome</keyword>
<evidence type="ECO:0000256" key="4">
    <source>
        <dbReference type="ARBA" id="ARBA00005259"/>
    </source>
</evidence>
<keyword evidence="11" id="KW-0511">Multifunctional enzyme</keyword>
<dbReference type="InterPro" id="IPR016192">
    <property type="entry name" value="APOBEC/CMP_deaminase_Zn-bd"/>
</dbReference>
<name>A0ABX1MQS3_9RHOO</name>
<comment type="cofactor">
    <cofactor evidence="12">
        <name>Zn(2+)</name>
        <dbReference type="ChEBI" id="CHEBI:29105"/>
    </cofactor>
    <text evidence="12">Binds 1 zinc ion.</text>
</comment>
<evidence type="ECO:0000259" key="13">
    <source>
        <dbReference type="PROSITE" id="PS51747"/>
    </source>
</evidence>
<dbReference type="GO" id="GO:0008835">
    <property type="term" value="F:diaminohydroxyphosphoribosylaminopyrimidine deaminase activity"/>
    <property type="evidence" value="ECO:0007669"/>
    <property type="project" value="UniProtKB-EC"/>
</dbReference>
<dbReference type="InterPro" id="IPR004794">
    <property type="entry name" value="Eubact_RibD"/>
</dbReference>
<comment type="similarity">
    <text evidence="4 12">In the N-terminal section; belongs to the cytidine and deoxycytidylate deaminase family.</text>
</comment>
<accession>A0ABX1MQS3</accession>
<dbReference type="InterPro" id="IPR024072">
    <property type="entry name" value="DHFR-like_dom_sf"/>
</dbReference>
<dbReference type="Pfam" id="PF01872">
    <property type="entry name" value="RibD_C"/>
    <property type="match status" value="1"/>
</dbReference>
<dbReference type="InterPro" id="IPR050765">
    <property type="entry name" value="Riboflavin_Biosynth_HTPR"/>
</dbReference>
<organism evidence="14 15">
    <name type="scientific">Aromatoleum petrolei</name>
    <dbReference type="NCBI Taxonomy" id="76116"/>
    <lineage>
        <taxon>Bacteria</taxon>
        <taxon>Pseudomonadati</taxon>
        <taxon>Pseudomonadota</taxon>
        <taxon>Betaproteobacteria</taxon>
        <taxon>Rhodocyclales</taxon>
        <taxon>Rhodocyclaceae</taxon>
        <taxon>Aromatoleum</taxon>
    </lineage>
</organism>
<evidence type="ECO:0000256" key="1">
    <source>
        <dbReference type="ARBA" id="ARBA00002151"/>
    </source>
</evidence>
<evidence type="ECO:0000256" key="7">
    <source>
        <dbReference type="ARBA" id="ARBA00022723"/>
    </source>
</evidence>
<keyword evidence="10 12" id="KW-0560">Oxidoreductase</keyword>
<dbReference type="PROSITE" id="PS51747">
    <property type="entry name" value="CYT_DCMP_DEAMINASES_2"/>
    <property type="match status" value="1"/>
</dbReference>
<dbReference type="Gene3D" id="3.40.430.10">
    <property type="entry name" value="Dihydrofolate Reductase, subunit A"/>
    <property type="match status" value="1"/>
</dbReference>
<protein>
    <recommendedName>
        <fullName evidence="12">Riboflavin biosynthesis protein RibD</fullName>
    </recommendedName>
    <domain>
        <recommendedName>
            <fullName evidence="12">Diaminohydroxyphosphoribosylaminopyrimidine deaminase</fullName>
            <shortName evidence="12">DRAP deaminase</shortName>
            <ecNumber evidence="12">3.5.4.26</ecNumber>
        </recommendedName>
        <alternativeName>
            <fullName evidence="12">Riboflavin-specific deaminase</fullName>
        </alternativeName>
    </domain>
    <domain>
        <recommendedName>
            <fullName evidence="12">5-amino-6-(5-phosphoribosylamino)uracil reductase</fullName>
            <ecNumber evidence="12">1.1.1.193</ecNumber>
        </recommendedName>
        <alternativeName>
            <fullName evidence="12">HTP reductase</fullName>
        </alternativeName>
    </domain>
</protein>
<comment type="pathway">
    <text evidence="3 12">Cofactor biosynthesis; riboflavin biosynthesis; 5-amino-6-(D-ribitylamino)uracil from GTP: step 3/4.</text>
</comment>
<keyword evidence="8 12" id="KW-0862">Zinc</keyword>
<comment type="similarity">
    <text evidence="5 12">In the C-terminal section; belongs to the HTP reductase family.</text>
</comment>
<dbReference type="SUPFAM" id="SSF53597">
    <property type="entry name" value="Dihydrofolate reductase-like"/>
    <property type="match status" value="1"/>
</dbReference>
<evidence type="ECO:0000256" key="3">
    <source>
        <dbReference type="ARBA" id="ARBA00004910"/>
    </source>
</evidence>
<evidence type="ECO:0000256" key="6">
    <source>
        <dbReference type="ARBA" id="ARBA00022619"/>
    </source>
</evidence>
<keyword evidence="6 12" id="KW-0686">Riboflavin biosynthesis</keyword>
<sequence length="364" mass="38914">MTFSATDHRAMARALQLAARGLETTTPNPRVGCVLMRDGEIVGEGWHRRAGEAHAEIEALKLAGVAARGATAYVTLEPCAHHGRTPPCAEALIRAGIVRVVAAMEDPNPLVAGRGIAMLHEAGIAASSGLMADQAHELNIGFISRMTRGRPWLRLKAASTLDGKTALNNGTSQWITGEAARRDGHRWRARACAVLTGIGTVRGDDPQLNVRAVPCERQPQRVLVDARLEVPLSARILQGGQCLVAAAFADEEKVAALAERGVEVVVLPDATGKVDLPALMQELGRRGCNEVHAEAGFKLNGSLLREGCVDEMLLYMAPMLVGDAAQGLFNLPELTALDEAVRLDLRDVRSIGNDLRIIARPRAD</sequence>
<evidence type="ECO:0000256" key="2">
    <source>
        <dbReference type="ARBA" id="ARBA00004882"/>
    </source>
</evidence>
<dbReference type="PANTHER" id="PTHR38011:SF7">
    <property type="entry name" value="2,5-DIAMINO-6-RIBOSYLAMINO-4(3H)-PYRIMIDINONE 5'-PHOSPHATE REDUCTASE"/>
    <property type="match status" value="1"/>
</dbReference>
<comment type="catalytic activity">
    <reaction evidence="12">
        <text>2,5-diamino-6-hydroxy-4-(5-phosphoribosylamino)-pyrimidine + H2O + H(+) = 5-amino-6-(5-phospho-D-ribosylamino)uracil + NH4(+)</text>
        <dbReference type="Rhea" id="RHEA:21868"/>
        <dbReference type="ChEBI" id="CHEBI:15377"/>
        <dbReference type="ChEBI" id="CHEBI:15378"/>
        <dbReference type="ChEBI" id="CHEBI:28938"/>
        <dbReference type="ChEBI" id="CHEBI:58453"/>
        <dbReference type="ChEBI" id="CHEBI:58614"/>
        <dbReference type="EC" id="3.5.4.26"/>
    </reaction>
</comment>
<dbReference type="PANTHER" id="PTHR38011">
    <property type="entry name" value="DIHYDROFOLATE REDUCTASE FAMILY PROTEIN (AFU_ORTHOLOGUE AFUA_8G06820)"/>
    <property type="match status" value="1"/>
</dbReference>
<keyword evidence="9 12" id="KW-0521">NADP</keyword>
<dbReference type="EC" id="3.5.4.26" evidence="12"/>
<dbReference type="NCBIfam" id="TIGR00326">
    <property type="entry name" value="eubact_ribD"/>
    <property type="match status" value="1"/>
</dbReference>
<dbReference type="PROSITE" id="PS00903">
    <property type="entry name" value="CYT_DCMP_DEAMINASES_1"/>
    <property type="match status" value="1"/>
</dbReference>
<dbReference type="InterPro" id="IPR011549">
    <property type="entry name" value="RibD_C"/>
</dbReference>
<comment type="function">
    <text evidence="1 12">Converts 2,5-diamino-6-(ribosylamino)-4(3h)-pyrimidinone 5'-phosphate into 5-amino-6-(ribosylamino)-2,4(1h,3h)-pyrimidinedione 5'-phosphate.</text>
</comment>
<dbReference type="Proteomes" id="UP000652074">
    <property type="component" value="Unassembled WGS sequence"/>
</dbReference>
<gene>
    <name evidence="14" type="primary">ribD</name>
    <name evidence="14" type="ORF">GPA26_16925</name>
</gene>
<dbReference type="Pfam" id="PF00383">
    <property type="entry name" value="dCMP_cyt_deam_1"/>
    <property type="match status" value="1"/>
</dbReference>
<evidence type="ECO:0000256" key="5">
    <source>
        <dbReference type="ARBA" id="ARBA00007417"/>
    </source>
</evidence>
<dbReference type="EC" id="1.1.1.193" evidence="12"/>